<evidence type="ECO:0000256" key="4">
    <source>
        <dbReference type="ARBA" id="ARBA00022842"/>
    </source>
</evidence>
<comment type="catalytic activity">
    <reaction evidence="7 9 10">
        <text>2-(2-carboxy-4-methylthiazol-5-yl)ethyl phosphate + 4-amino-2-methyl-5-(diphosphooxymethyl)pyrimidine + 2 H(+) = thiamine phosphate + CO2 + diphosphate</text>
        <dbReference type="Rhea" id="RHEA:47848"/>
        <dbReference type="ChEBI" id="CHEBI:15378"/>
        <dbReference type="ChEBI" id="CHEBI:16526"/>
        <dbReference type="ChEBI" id="CHEBI:33019"/>
        <dbReference type="ChEBI" id="CHEBI:37575"/>
        <dbReference type="ChEBI" id="CHEBI:57841"/>
        <dbReference type="ChEBI" id="CHEBI:62890"/>
        <dbReference type="EC" id="2.5.1.3"/>
    </reaction>
</comment>
<evidence type="ECO:0000256" key="3">
    <source>
        <dbReference type="ARBA" id="ARBA00022723"/>
    </source>
</evidence>
<dbReference type="GO" id="GO:0005737">
    <property type="term" value="C:cytoplasm"/>
    <property type="evidence" value="ECO:0007669"/>
    <property type="project" value="TreeGrafter"/>
</dbReference>
<feature type="binding site" evidence="9">
    <location>
        <position position="66"/>
    </location>
    <ligand>
        <name>Mg(2+)</name>
        <dbReference type="ChEBI" id="CHEBI:18420"/>
    </ligand>
</feature>
<dbReference type="STRING" id="1123069.ruthe_03094"/>
<dbReference type="SUPFAM" id="SSF51391">
    <property type="entry name" value="Thiamin phosphate synthase"/>
    <property type="match status" value="1"/>
</dbReference>
<evidence type="ECO:0000256" key="5">
    <source>
        <dbReference type="ARBA" id="ARBA00022977"/>
    </source>
</evidence>
<feature type="binding site" evidence="9">
    <location>
        <position position="161"/>
    </location>
    <ligand>
        <name>2-[(2R,5Z)-2-carboxy-4-methylthiazol-5(2H)-ylidene]ethyl phosphate</name>
        <dbReference type="ChEBI" id="CHEBI:62899"/>
    </ligand>
</feature>
<name>S9RXV6_9RHOB</name>
<proteinExistence type="inferred from homology"/>
<comment type="function">
    <text evidence="9">Condenses 4-methyl-5-(beta-hydroxyethyl)thiazole monophosphate (THZ-P) and 2-methyl-4-amino-5-hydroxymethyl pyrimidine pyrophosphate (HMP-PP) to form thiamine monophosphate (TMP).</text>
</comment>
<keyword evidence="2 9" id="KW-0808">Transferase</keyword>
<evidence type="ECO:0000256" key="1">
    <source>
        <dbReference type="ARBA" id="ARBA00005165"/>
    </source>
</evidence>
<comment type="catalytic activity">
    <reaction evidence="6 9 10">
        <text>4-methyl-5-(2-phosphooxyethyl)-thiazole + 4-amino-2-methyl-5-(diphosphooxymethyl)pyrimidine + H(+) = thiamine phosphate + diphosphate</text>
        <dbReference type="Rhea" id="RHEA:22328"/>
        <dbReference type="ChEBI" id="CHEBI:15378"/>
        <dbReference type="ChEBI" id="CHEBI:33019"/>
        <dbReference type="ChEBI" id="CHEBI:37575"/>
        <dbReference type="ChEBI" id="CHEBI:57841"/>
        <dbReference type="ChEBI" id="CHEBI:58296"/>
        <dbReference type="EC" id="2.5.1.3"/>
    </reaction>
</comment>
<evidence type="ECO:0000313" key="14">
    <source>
        <dbReference type="Proteomes" id="UP000015346"/>
    </source>
</evidence>
<evidence type="ECO:0000256" key="9">
    <source>
        <dbReference type="HAMAP-Rule" id="MF_00097"/>
    </source>
</evidence>
<dbReference type="InterPro" id="IPR034291">
    <property type="entry name" value="TMP_synthase"/>
</dbReference>
<feature type="binding site" evidence="9">
    <location>
        <position position="85"/>
    </location>
    <ligand>
        <name>Mg(2+)</name>
        <dbReference type="ChEBI" id="CHEBI:18420"/>
    </ligand>
</feature>
<dbReference type="GO" id="GO:0004789">
    <property type="term" value="F:thiamine-phosphate diphosphorylase activity"/>
    <property type="evidence" value="ECO:0007669"/>
    <property type="project" value="UniProtKB-UniRule"/>
</dbReference>
<dbReference type="InterPro" id="IPR036206">
    <property type="entry name" value="ThiamineP_synth_sf"/>
</dbReference>
<comment type="cofactor">
    <cofactor evidence="9">
        <name>Mg(2+)</name>
        <dbReference type="ChEBI" id="CHEBI:18420"/>
    </cofactor>
    <text evidence="9">Binds 1 Mg(2+) ion per subunit.</text>
</comment>
<dbReference type="InterPro" id="IPR022998">
    <property type="entry name" value="ThiamineP_synth_TenI"/>
</dbReference>
<gene>
    <name evidence="9" type="primary">thiE</name>
    <name evidence="13" type="ORF">ruthe_03094</name>
</gene>
<evidence type="ECO:0000256" key="11">
    <source>
        <dbReference type="RuleBase" id="RU004253"/>
    </source>
</evidence>
<accession>S9RXV6</accession>
<dbReference type="HAMAP" id="MF_00097">
    <property type="entry name" value="TMP_synthase"/>
    <property type="match status" value="1"/>
</dbReference>
<dbReference type="GO" id="GO:0009229">
    <property type="term" value="P:thiamine diphosphate biosynthetic process"/>
    <property type="evidence" value="ECO:0007669"/>
    <property type="project" value="UniProtKB-UniRule"/>
</dbReference>
<evidence type="ECO:0000256" key="10">
    <source>
        <dbReference type="RuleBase" id="RU003826"/>
    </source>
</evidence>
<dbReference type="Pfam" id="PF02581">
    <property type="entry name" value="TMP-TENI"/>
    <property type="match status" value="1"/>
</dbReference>
<comment type="caution">
    <text evidence="13">The sequence shown here is derived from an EMBL/GenBank/DDBJ whole genome shotgun (WGS) entry which is preliminary data.</text>
</comment>
<evidence type="ECO:0000313" key="13">
    <source>
        <dbReference type="EMBL" id="EPX82870.1"/>
    </source>
</evidence>
<dbReference type="GO" id="GO:0009228">
    <property type="term" value="P:thiamine biosynthetic process"/>
    <property type="evidence" value="ECO:0007669"/>
    <property type="project" value="UniProtKB-KW"/>
</dbReference>
<organism evidence="13 14">
    <name type="scientific">Rubellimicrobium thermophilum DSM 16684</name>
    <dbReference type="NCBI Taxonomy" id="1123069"/>
    <lineage>
        <taxon>Bacteria</taxon>
        <taxon>Pseudomonadati</taxon>
        <taxon>Pseudomonadota</taxon>
        <taxon>Alphaproteobacteria</taxon>
        <taxon>Rhodobacterales</taxon>
        <taxon>Roseobacteraceae</taxon>
        <taxon>Rubellimicrobium</taxon>
    </lineage>
</organism>
<feature type="binding site" evidence="9">
    <location>
        <position position="133"/>
    </location>
    <ligand>
        <name>4-amino-2-methyl-5-(diphosphooxymethyl)pyrimidine</name>
        <dbReference type="ChEBI" id="CHEBI:57841"/>
    </ligand>
</feature>
<reference evidence="13 14" key="1">
    <citation type="journal article" date="2013" name="Stand. Genomic Sci.">
        <title>Genome sequence of the reddish-pigmented Rubellimicrobium thermophilum type strain (DSM 16684(T)), a member of the Roseobacter clade.</title>
        <authorList>
            <person name="Fiebig A."/>
            <person name="Riedel T."/>
            <person name="Gronow S."/>
            <person name="Petersen J."/>
            <person name="Klenk H.P."/>
            <person name="Goker M."/>
        </authorList>
    </citation>
    <scope>NUCLEOTIDE SEQUENCE [LARGE SCALE GENOMIC DNA]</scope>
    <source>
        <strain evidence="13 14">DSM 16684</strain>
    </source>
</reference>
<dbReference type="GO" id="GO:0000287">
    <property type="term" value="F:magnesium ion binding"/>
    <property type="evidence" value="ECO:0007669"/>
    <property type="project" value="UniProtKB-UniRule"/>
</dbReference>
<comment type="catalytic activity">
    <reaction evidence="8 9 10">
        <text>2-[(2R,5Z)-2-carboxy-4-methylthiazol-5(2H)-ylidene]ethyl phosphate + 4-amino-2-methyl-5-(diphosphooxymethyl)pyrimidine + 2 H(+) = thiamine phosphate + CO2 + diphosphate</text>
        <dbReference type="Rhea" id="RHEA:47844"/>
        <dbReference type="ChEBI" id="CHEBI:15378"/>
        <dbReference type="ChEBI" id="CHEBI:16526"/>
        <dbReference type="ChEBI" id="CHEBI:33019"/>
        <dbReference type="ChEBI" id="CHEBI:37575"/>
        <dbReference type="ChEBI" id="CHEBI:57841"/>
        <dbReference type="ChEBI" id="CHEBI:62899"/>
        <dbReference type="EC" id="2.5.1.3"/>
    </reaction>
</comment>
<dbReference type="UniPathway" id="UPA00060">
    <property type="reaction ID" value="UER00141"/>
</dbReference>
<dbReference type="EMBL" id="AOLV01000038">
    <property type="protein sequence ID" value="EPX82870.1"/>
    <property type="molecule type" value="Genomic_DNA"/>
</dbReference>
<comment type="similarity">
    <text evidence="9 10">Belongs to the thiamine-phosphate synthase family.</text>
</comment>
<feature type="binding site" evidence="9">
    <location>
        <position position="65"/>
    </location>
    <ligand>
        <name>4-amino-2-methyl-5-(diphosphooxymethyl)pyrimidine</name>
        <dbReference type="ChEBI" id="CHEBI:57841"/>
    </ligand>
</feature>
<dbReference type="AlphaFoldDB" id="S9RXV6"/>
<dbReference type="PATRIC" id="fig|1123069.3.peg.3068"/>
<dbReference type="CDD" id="cd00564">
    <property type="entry name" value="TMP_TenI"/>
    <property type="match status" value="1"/>
</dbReference>
<dbReference type="NCBIfam" id="TIGR00693">
    <property type="entry name" value="thiE"/>
    <property type="match status" value="1"/>
</dbReference>
<dbReference type="EC" id="2.5.1.3" evidence="9"/>
<feature type="binding site" evidence="9">
    <location>
        <begin position="33"/>
        <end position="37"/>
    </location>
    <ligand>
        <name>4-amino-2-methyl-5-(diphosphooxymethyl)pyrimidine</name>
        <dbReference type="ChEBI" id="CHEBI:57841"/>
    </ligand>
</feature>
<keyword evidence="4 9" id="KW-0460">Magnesium</keyword>
<keyword evidence="3 9" id="KW-0479">Metal-binding</keyword>
<evidence type="ECO:0000256" key="8">
    <source>
        <dbReference type="ARBA" id="ARBA00047883"/>
    </source>
</evidence>
<dbReference type="Gene3D" id="3.20.20.70">
    <property type="entry name" value="Aldolase class I"/>
    <property type="match status" value="1"/>
</dbReference>
<comment type="pathway">
    <text evidence="1 9 11">Cofactor biosynthesis; thiamine diphosphate biosynthesis; thiamine phosphate from 4-amino-2-methyl-5-diphosphomethylpyrimidine and 4-methyl-5-(2-phosphoethyl)-thiazole: step 1/1.</text>
</comment>
<dbReference type="InterPro" id="IPR013785">
    <property type="entry name" value="Aldolase_TIM"/>
</dbReference>
<dbReference type="PANTHER" id="PTHR20857">
    <property type="entry name" value="THIAMINE-PHOSPHATE PYROPHOSPHORYLASE"/>
    <property type="match status" value="1"/>
</dbReference>
<evidence type="ECO:0000256" key="2">
    <source>
        <dbReference type="ARBA" id="ARBA00022679"/>
    </source>
</evidence>
<dbReference type="RefSeq" id="WP_021099152.1">
    <property type="nucleotide sequence ID" value="NZ_KE557324.1"/>
</dbReference>
<feature type="binding site" evidence="9">
    <location>
        <begin position="181"/>
        <end position="182"/>
    </location>
    <ligand>
        <name>2-[(2R,5Z)-2-carboxy-4-methylthiazol-5(2H)-ylidene]ethyl phosphate</name>
        <dbReference type="ChEBI" id="CHEBI:62899"/>
    </ligand>
</feature>
<keyword evidence="14" id="KW-1185">Reference proteome</keyword>
<evidence type="ECO:0000259" key="12">
    <source>
        <dbReference type="Pfam" id="PF02581"/>
    </source>
</evidence>
<evidence type="ECO:0000256" key="6">
    <source>
        <dbReference type="ARBA" id="ARBA00047334"/>
    </source>
</evidence>
<keyword evidence="5 9" id="KW-0784">Thiamine biosynthesis</keyword>
<feature type="binding site" evidence="9">
    <location>
        <position position="104"/>
    </location>
    <ligand>
        <name>4-amino-2-methyl-5-(diphosphooxymethyl)pyrimidine</name>
        <dbReference type="ChEBI" id="CHEBI:57841"/>
    </ligand>
</feature>
<dbReference type="Proteomes" id="UP000015346">
    <property type="component" value="Unassembled WGS sequence"/>
</dbReference>
<dbReference type="PANTHER" id="PTHR20857:SF15">
    <property type="entry name" value="THIAMINE-PHOSPHATE SYNTHASE"/>
    <property type="match status" value="1"/>
</dbReference>
<evidence type="ECO:0000256" key="7">
    <source>
        <dbReference type="ARBA" id="ARBA00047851"/>
    </source>
</evidence>
<sequence length="205" mass="20747">MIGPVYAITDPLAPLPVMDQARAAARGGAWAVQLRDKTATDAELVPLARALGAELRALGVRLIVNDRLEVALAAKADGLHLGQGDGDPVAARARLGPGRLLGLSIETEAQCAAIPPGVVDYVGAGPVRATATKPDHAPPLGLAGLARITARSPVPVIAIDGLGPGDASALRRAGAAGMAVVSAVMHARDPEAATRALLREWEAAA</sequence>
<feature type="binding site" evidence="9">
    <location>
        <begin position="130"/>
        <end position="132"/>
    </location>
    <ligand>
        <name>2-[(2R,5Z)-2-carboxy-4-methylthiazol-5(2H)-ylidene]ethyl phosphate</name>
        <dbReference type="ChEBI" id="CHEBI:62899"/>
    </ligand>
</feature>
<dbReference type="OrthoDB" id="9810880at2"/>
<dbReference type="HOGENOM" id="CLU_018272_3_2_5"/>
<feature type="domain" description="Thiamine phosphate synthase/TenI" evidence="12">
    <location>
        <begin position="5"/>
        <end position="184"/>
    </location>
</feature>
<protein>
    <recommendedName>
        <fullName evidence="9">Thiamine-phosphate synthase</fullName>
        <shortName evidence="9">TP synthase</shortName>
        <shortName evidence="9">TPS</shortName>
        <ecNumber evidence="9">2.5.1.3</ecNumber>
    </recommendedName>
    <alternativeName>
        <fullName evidence="9">Thiamine-phosphate pyrophosphorylase</fullName>
        <shortName evidence="9">TMP pyrophosphorylase</shortName>
        <shortName evidence="9">TMP-PPase</shortName>
    </alternativeName>
</protein>